<feature type="active site" description="Nucleophile" evidence="16">
    <location>
        <position position="157"/>
    </location>
</feature>
<feature type="region of interest" description="Disordered" evidence="17">
    <location>
        <begin position="330"/>
        <end position="461"/>
    </location>
</feature>
<keyword evidence="7 15" id="KW-0378">Hydrolase</keyword>
<protein>
    <recommendedName>
        <fullName evidence="15">Crh-like protein</fullName>
        <ecNumber evidence="15">3.2.-.-</ecNumber>
    </recommendedName>
</protein>
<comment type="catalytic activity">
    <reaction evidence="1">
        <text>Random endo-hydrolysis of N-acetyl-beta-D-glucosaminide (1-&gt;4)-beta-linkages in chitin and chitodextrins.</text>
        <dbReference type="EC" id="3.2.1.14"/>
    </reaction>
</comment>
<dbReference type="InterPro" id="IPR017168">
    <property type="entry name" value="CHR-like"/>
</dbReference>
<dbReference type="OrthoDB" id="4781at2759"/>
<evidence type="ECO:0000256" key="11">
    <source>
        <dbReference type="ARBA" id="ARBA00023295"/>
    </source>
</evidence>
<evidence type="ECO:0000259" key="19">
    <source>
        <dbReference type="PROSITE" id="PS51762"/>
    </source>
</evidence>
<organism evidence="20 21">
    <name type="scientific">Gibberella nygamai</name>
    <name type="common">Bean root rot disease fungus</name>
    <name type="synonym">Fusarium nygamai</name>
    <dbReference type="NCBI Taxonomy" id="42673"/>
    <lineage>
        <taxon>Eukaryota</taxon>
        <taxon>Fungi</taxon>
        <taxon>Dikarya</taxon>
        <taxon>Ascomycota</taxon>
        <taxon>Pezizomycotina</taxon>
        <taxon>Sordariomycetes</taxon>
        <taxon>Hypocreomycetidae</taxon>
        <taxon>Hypocreales</taxon>
        <taxon>Nectriaceae</taxon>
        <taxon>Fusarium</taxon>
        <taxon>Fusarium fujikuroi species complex</taxon>
    </lineage>
</organism>
<accession>A0A2K0W6Z3</accession>
<dbReference type="Proteomes" id="UP000236664">
    <property type="component" value="Unassembled WGS sequence"/>
</dbReference>
<evidence type="ECO:0000256" key="10">
    <source>
        <dbReference type="ARBA" id="ARBA00023288"/>
    </source>
</evidence>
<feature type="compositionally biased region" description="Basic and acidic residues" evidence="17">
    <location>
        <begin position="336"/>
        <end position="366"/>
    </location>
</feature>
<reference evidence="20 21" key="1">
    <citation type="submission" date="2017-06" db="EMBL/GenBank/DDBJ databases">
        <title>Genome of Fusarium nygamai isolate CS10214.</title>
        <authorList>
            <person name="Gardiner D.M."/>
            <person name="Obanor F."/>
            <person name="Kazan K."/>
        </authorList>
    </citation>
    <scope>NUCLEOTIDE SEQUENCE [LARGE SCALE GENOMIC DNA]</scope>
    <source>
        <strain evidence="20 21">CS10214</strain>
    </source>
</reference>
<keyword evidence="3" id="KW-0336">GPI-anchor</keyword>
<evidence type="ECO:0000256" key="17">
    <source>
        <dbReference type="SAM" id="MobiDB-lite"/>
    </source>
</evidence>
<feature type="domain" description="GH16" evidence="19">
    <location>
        <begin position="57"/>
        <end position="271"/>
    </location>
</feature>
<evidence type="ECO:0000256" key="5">
    <source>
        <dbReference type="ARBA" id="ARBA00022679"/>
    </source>
</evidence>
<keyword evidence="9" id="KW-0325">Glycoprotein</keyword>
<evidence type="ECO:0000256" key="12">
    <source>
        <dbReference type="ARBA" id="ARBA00023316"/>
    </source>
</evidence>
<dbReference type="FunFam" id="2.60.120.200:FF:000159">
    <property type="entry name" value="Glycosidase"/>
    <property type="match status" value="1"/>
</dbReference>
<dbReference type="Pfam" id="PF00722">
    <property type="entry name" value="Glyco_hydro_16"/>
    <property type="match status" value="1"/>
</dbReference>
<dbReference type="PIRSF" id="PIRSF037299">
    <property type="entry name" value="Glycosidase_CRH1_prd"/>
    <property type="match status" value="1"/>
</dbReference>
<dbReference type="InterPro" id="IPR000757">
    <property type="entry name" value="Beta-glucanase-like"/>
</dbReference>
<keyword evidence="4" id="KW-0328">Glycosyltransferase</keyword>
<evidence type="ECO:0000256" key="6">
    <source>
        <dbReference type="ARBA" id="ARBA00022729"/>
    </source>
</evidence>
<evidence type="ECO:0000256" key="16">
    <source>
        <dbReference type="PIRSR" id="PIRSR037299-1"/>
    </source>
</evidence>
<evidence type="ECO:0000256" key="4">
    <source>
        <dbReference type="ARBA" id="ARBA00022676"/>
    </source>
</evidence>
<evidence type="ECO:0000313" key="20">
    <source>
        <dbReference type="EMBL" id="PNP78059.1"/>
    </source>
</evidence>
<dbReference type="PANTHER" id="PTHR10963:SF22">
    <property type="entry name" value="GLYCOSIDASE CRH2-RELATED"/>
    <property type="match status" value="1"/>
</dbReference>
<dbReference type="Gene3D" id="2.60.120.200">
    <property type="match status" value="1"/>
</dbReference>
<dbReference type="EMBL" id="MTQA01000117">
    <property type="protein sequence ID" value="PNP78059.1"/>
    <property type="molecule type" value="Genomic_DNA"/>
</dbReference>
<sequence>MLRSLVVAALLGASSVAAVKCTRSSHCPEDSPCCSTYGECGVGAYCLGGCDPTMSFSLDSCVPAPVCEDRKMKMNSLDSIVDIGKYLGDSSKADWVAQGEPVVFQNNVLLTMPKDSVGTLLSSTVYMWYGNVKARFKTSRGAGVITAFILFSDVKDEIDYEFVGTELGDAQTNYYFQGITNYENSENITLSDTFANFHDYEIRWTPDKIEWWVDGKLGRTLQKSDTWNATSKNFDFPQTPSRVQLSLWPGGKEGNAEGTVAWAGGPIDWDAPDIQKSGYYFATFSDVEIECYNAKSGPGTNSGTSYWYKDAAGTNDTVVDGDKRHTIASLMATGEDMDKGKKEDKKKDNKDDDKDDKDSKDSKDKDKDDDDDDEPATIPGGSSGAPSNDHGDDSSDDSSSGSGSSNTPSGNPDGDSDDTEPADTTNCETNSFNQDCASSGSSKSSSSSDDGKGSNAGTRNGASALAIIIAGGALFWL</sequence>
<evidence type="ECO:0000256" key="15">
    <source>
        <dbReference type="PIRNR" id="PIRNR037299"/>
    </source>
</evidence>
<evidence type="ECO:0000256" key="18">
    <source>
        <dbReference type="SAM" id="SignalP"/>
    </source>
</evidence>
<dbReference type="InterPro" id="IPR013320">
    <property type="entry name" value="ConA-like_dom_sf"/>
</dbReference>
<dbReference type="AlphaFoldDB" id="A0A2K0W6Z3"/>
<evidence type="ECO:0000256" key="9">
    <source>
        <dbReference type="ARBA" id="ARBA00023180"/>
    </source>
</evidence>
<dbReference type="PANTHER" id="PTHR10963">
    <property type="entry name" value="GLYCOSYL HYDROLASE-RELATED"/>
    <property type="match status" value="1"/>
</dbReference>
<feature type="signal peptide" evidence="18">
    <location>
        <begin position="1"/>
        <end position="18"/>
    </location>
</feature>
<comment type="caution">
    <text evidence="20">The sequence shown here is derived from an EMBL/GenBank/DDBJ whole genome shotgun (WGS) entry which is preliminary data.</text>
</comment>
<keyword evidence="12" id="KW-0961">Cell wall biogenesis/degradation</keyword>
<dbReference type="GO" id="GO:0016757">
    <property type="term" value="F:glycosyltransferase activity"/>
    <property type="evidence" value="ECO:0007669"/>
    <property type="project" value="UniProtKB-KW"/>
</dbReference>
<feature type="compositionally biased region" description="Low complexity" evidence="17">
    <location>
        <begin position="397"/>
        <end position="413"/>
    </location>
</feature>
<comment type="function">
    <text evidence="14">Dual chitinase/transglycosylase that plays a role in cell wall architecture. Chitinase and transglycosylase activities are coupled. Required for the polysaccharide cross-linking at the septa and the cell wall. More specifically, transfers chitin to 1,6-beta-glucan in the cell wall.</text>
</comment>
<feature type="compositionally biased region" description="Polar residues" evidence="17">
    <location>
        <begin position="422"/>
        <end position="437"/>
    </location>
</feature>
<evidence type="ECO:0000256" key="2">
    <source>
        <dbReference type="ARBA" id="ARBA00004589"/>
    </source>
</evidence>
<proteinExistence type="inferred from homology"/>
<evidence type="ECO:0000256" key="7">
    <source>
        <dbReference type="ARBA" id="ARBA00022801"/>
    </source>
</evidence>
<name>A0A2K0W6Z3_GIBNY</name>
<evidence type="ECO:0000256" key="1">
    <source>
        <dbReference type="ARBA" id="ARBA00000822"/>
    </source>
</evidence>
<keyword evidence="8 15" id="KW-0472">Membrane</keyword>
<comment type="subcellular location">
    <subcellularLocation>
        <location evidence="2">Membrane</location>
        <topology evidence="2">Lipid-anchor</topology>
        <topology evidence="2">GPI-anchor</topology>
    </subcellularLocation>
</comment>
<keyword evidence="10" id="KW-0449">Lipoprotein</keyword>
<feature type="active site" description="Proton donor" evidence="16">
    <location>
        <position position="161"/>
    </location>
</feature>
<evidence type="ECO:0000256" key="13">
    <source>
        <dbReference type="ARBA" id="ARBA00038074"/>
    </source>
</evidence>
<comment type="similarity">
    <text evidence="13">Belongs to the glycosyl hydrolase 16 family. CRH1 subfamily.</text>
</comment>
<keyword evidence="5" id="KW-0808">Transferase</keyword>
<evidence type="ECO:0000256" key="3">
    <source>
        <dbReference type="ARBA" id="ARBA00022622"/>
    </source>
</evidence>
<dbReference type="GO" id="GO:0009277">
    <property type="term" value="C:fungal-type cell wall"/>
    <property type="evidence" value="ECO:0007669"/>
    <property type="project" value="UniProtKB-ARBA"/>
</dbReference>
<keyword evidence="11" id="KW-0326">Glycosidase</keyword>
<dbReference type="STRING" id="42673.A0A2K0W6Z3"/>
<evidence type="ECO:0000313" key="21">
    <source>
        <dbReference type="Proteomes" id="UP000236664"/>
    </source>
</evidence>
<keyword evidence="21" id="KW-1185">Reference proteome</keyword>
<dbReference type="GO" id="GO:0008843">
    <property type="term" value="F:endochitinase activity"/>
    <property type="evidence" value="ECO:0007669"/>
    <property type="project" value="UniProtKB-EC"/>
</dbReference>
<feature type="chain" id="PRO_5014365512" description="Crh-like protein" evidence="18">
    <location>
        <begin position="19"/>
        <end position="477"/>
    </location>
</feature>
<dbReference type="GO" id="GO:0005975">
    <property type="term" value="P:carbohydrate metabolic process"/>
    <property type="evidence" value="ECO:0007669"/>
    <property type="project" value="InterPro"/>
</dbReference>
<feature type="compositionally biased region" description="Low complexity" evidence="17">
    <location>
        <begin position="438"/>
        <end position="448"/>
    </location>
</feature>
<dbReference type="PROSITE" id="PS51762">
    <property type="entry name" value="GH16_2"/>
    <property type="match status" value="1"/>
</dbReference>
<dbReference type="EC" id="3.2.-.-" evidence="15"/>
<dbReference type="InterPro" id="IPR050546">
    <property type="entry name" value="Glycosyl_Hydrlase_16"/>
</dbReference>
<dbReference type="SUPFAM" id="SSF49899">
    <property type="entry name" value="Concanavalin A-like lectins/glucanases"/>
    <property type="match status" value="1"/>
</dbReference>
<dbReference type="GO" id="GO:0031505">
    <property type="term" value="P:fungal-type cell wall organization"/>
    <property type="evidence" value="ECO:0007669"/>
    <property type="project" value="TreeGrafter"/>
</dbReference>
<evidence type="ECO:0000256" key="8">
    <source>
        <dbReference type="ARBA" id="ARBA00023136"/>
    </source>
</evidence>
<gene>
    <name evidence="20" type="ORF">FNYG_08522</name>
</gene>
<evidence type="ECO:0000256" key="14">
    <source>
        <dbReference type="ARBA" id="ARBA00093308"/>
    </source>
</evidence>
<dbReference type="GO" id="GO:0098552">
    <property type="term" value="C:side of membrane"/>
    <property type="evidence" value="ECO:0007669"/>
    <property type="project" value="UniProtKB-KW"/>
</dbReference>
<keyword evidence="6 18" id="KW-0732">Signal</keyword>